<dbReference type="Proteomes" id="UP001419268">
    <property type="component" value="Unassembled WGS sequence"/>
</dbReference>
<dbReference type="AlphaFoldDB" id="A0AAP0HQY5"/>
<accession>A0AAP0HQY5</accession>
<dbReference type="PANTHER" id="PTHR13318:SF74">
    <property type="entry name" value="OS02G0658500 PROTEIN"/>
    <property type="match status" value="1"/>
</dbReference>
<dbReference type="PANTHER" id="PTHR13318">
    <property type="entry name" value="PARTNER OF PAIRED, ISOFORM B-RELATED"/>
    <property type="match status" value="1"/>
</dbReference>
<dbReference type="EMBL" id="JBBNAG010000011">
    <property type="protein sequence ID" value="KAK9095459.1"/>
    <property type="molecule type" value="Genomic_DNA"/>
</dbReference>
<dbReference type="SUPFAM" id="SSF81383">
    <property type="entry name" value="F-box domain"/>
    <property type="match status" value="1"/>
</dbReference>
<dbReference type="InterPro" id="IPR006553">
    <property type="entry name" value="Leu-rich_rpt_Cys-con_subtyp"/>
</dbReference>
<dbReference type="Gene3D" id="3.80.10.10">
    <property type="entry name" value="Ribonuclease Inhibitor"/>
    <property type="match status" value="2"/>
</dbReference>
<evidence type="ECO:0000313" key="2">
    <source>
        <dbReference type="Proteomes" id="UP001419268"/>
    </source>
</evidence>
<name>A0AAP0HQY5_9MAGN</name>
<proteinExistence type="predicted"/>
<dbReference type="FunFam" id="3.80.10.10:FF:002340">
    <property type="entry name" value="Uncharacterized protein"/>
    <property type="match status" value="1"/>
</dbReference>
<sequence>MQFPSPNPQLKIRTSWQDWFKEKRNLKNVVFKMSISNPKSDDKLGAKLEEIRVDLMSLLSDEILLMVLSRVPDSQRKHNCLVCKRWLFLVGRLVRSVKVVDWGFVESGRLISRFPNLIDIDLSRACIGSSRTSGVLLTHRLVSVHLNHVDCVDFAANRFVCDEKLVPLEAVERGLSVIANGCPNLRKLVLVSASELGVSSVAEECPTLQELEIHRCDDSSLRGVSGCRNLQVLKLIGFVDGVYSSVVSDIGLTILATGCKRLVKLELSGCEGSYDGIRAIGQCCQMLEELTLSDHRMDGGWMAALSFCENLKSLKLQSCKRIDSNPGPLEHLGSCPTLERLHLERCQVRDKLSVEALFRVCVAVREVFFQDCWGLDSEMFSVASLCRRVKFLSLEGCSLLTTEGLEKVVLSWVELQRLRVVSCNNVKGSEVTPALSSLFSVLKELKWRPDTRSLLAGTDLGRKGGRFFKRGSRKGRFASV</sequence>
<evidence type="ECO:0000313" key="1">
    <source>
        <dbReference type="EMBL" id="KAK9095459.1"/>
    </source>
</evidence>
<organism evidence="1 2">
    <name type="scientific">Stephania cephalantha</name>
    <dbReference type="NCBI Taxonomy" id="152367"/>
    <lineage>
        <taxon>Eukaryota</taxon>
        <taxon>Viridiplantae</taxon>
        <taxon>Streptophyta</taxon>
        <taxon>Embryophyta</taxon>
        <taxon>Tracheophyta</taxon>
        <taxon>Spermatophyta</taxon>
        <taxon>Magnoliopsida</taxon>
        <taxon>Ranunculales</taxon>
        <taxon>Menispermaceae</taxon>
        <taxon>Menispermoideae</taxon>
        <taxon>Cissampelideae</taxon>
        <taxon>Stephania</taxon>
    </lineage>
</organism>
<dbReference type="SUPFAM" id="SSF52047">
    <property type="entry name" value="RNI-like"/>
    <property type="match status" value="1"/>
</dbReference>
<comment type="caution">
    <text evidence="1">The sequence shown here is derived from an EMBL/GenBank/DDBJ whole genome shotgun (WGS) entry which is preliminary data.</text>
</comment>
<dbReference type="GO" id="GO:0019005">
    <property type="term" value="C:SCF ubiquitin ligase complex"/>
    <property type="evidence" value="ECO:0007669"/>
    <property type="project" value="TreeGrafter"/>
</dbReference>
<dbReference type="GO" id="GO:0031146">
    <property type="term" value="P:SCF-dependent proteasomal ubiquitin-dependent protein catabolic process"/>
    <property type="evidence" value="ECO:0007669"/>
    <property type="project" value="TreeGrafter"/>
</dbReference>
<keyword evidence="2" id="KW-1185">Reference proteome</keyword>
<dbReference type="InterPro" id="IPR032675">
    <property type="entry name" value="LRR_dom_sf"/>
</dbReference>
<protein>
    <recommendedName>
        <fullName evidence="3">F-box protein</fullName>
    </recommendedName>
</protein>
<gene>
    <name evidence="1" type="ORF">Scep_026928</name>
</gene>
<dbReference type="SMART" id="SM00367">
    <property type="entry name" value="LRR_CC"/>
    <property type="match status" value="4"/>
</dbReference>
<dbReference type="InterPro" id="IPR036047">
    <property type="entry name" value="F-box-like_dom_sf"/>
</dbReference>
<evidence type="ECO:0008006" key="3">
    <source>
        <dbReference type="Google" id="ProtNLM"/>
    </source>
</evidence>
<reference evidence="1 2" key="1">
    <citation type="submission" date="2024-01" db="EMBL/GenBank/DDBJ databases">
        <title>Genome assemblies of Stephania.</title>
        <authorList>
            <person name="Yang L."/>
        </authorList>
    </citation>
    <scope>NUCLEOTIDE SEQUENCE [LARGE SCALE GENOMIC DNA]</scope>
    <source>
        <strain evidence="1">JXDWG</strain>
        <tissue evidence="1">Leaf</tissue>
    </source>
</reference>